<proteinExistence type="inferred from homology"/>
<evidence type="ECO:0000313" key="2">
    <source>
        <dbReference type="EMBL" id="MBC3178943.1"/>
    </source>
</evidence>
<evidence type="ECO:0000256" key="1">
    <source>
        <dbReference type="ARBA" id="ARBA00005721"/>
    </source>
</evidence>
<organism evidence="3 4">
    <name type="scientific">Corynebacterium lujinxingii</name>
    <dbReference type="NCBI Taxonomy" id="2763010"/>
    <lineage>
        <taxon>Bacteria</taxon>
        <taxon>Bacillati</taxon>
        <taxon>Actinomycetota</taxon>
        <taxon>Actinomycetes</taxon>
        <taxon>Mycobacteriales</taxon>
        <taxon>Corynebacteriaceae</taxon>
        <taxon>Corynebacterium</taxon>
    </lineage>
</organism>
<evidence type="ECO:0000313" key="5">
    <source>
        <dbReference type="Proteomes" id="UP000642876"/>
    </source>
</evidence>
<evidence type="ECO:0000313" key="3">
    <source>
        <dbReference type="EMBL" id="QNP90515.1"/>
    </source>
</evidence>
<dbReference type="InterPro" id="IPR005531">
    <property type="entry name" value="Asp23"/>
</dbReference>
<dbReference type="Proteomes" id="UP000516235">
    <property type="component" value="Chromosome"/>
</dbReference>
<protein>
    <submittedName>
        <fullName evidence="3">Asp23/Gls24 family envelope stress response protein</fullName>
    </submittedName>
</protein>
<dbReference type="Pfam" id="PF03780">
    <property type="entry name" value="Asp23"/>
    <property type="match status" value="1"/>
</dbReference>
<gene>
    <name evidence="2" type="ORF">H7348_06425</name>
    <name evidence="3" type="ORF">IAU68_01620</name>
</gene>
<dbReference type="EMBL" id="JACMYE010000005">
    <property type="protein sequence ID" value="MBC3178943.1"/>
    <property type="molecule type" value="Genomic_DNA"/>
</dbReference>
<dbReference type="Proteomes" id="UP000642876">
    <property type="component" value="Unassembled WGS sequence"/>
</dbReference>
<keyword evidence="5" id="KW-1185">Reference proteome</keyword>
<reference evidence="4 5" key="1">
    <citation type="submission" date="2020-08" db="EMBL/GenBank/DDBJ databases">
        <title>novel species in genus Corynebacterium.</title>
        <authorList>
            <person name="Zhang G."/>
        </authorList>
    </citation>
    <scope>NUCLEOTIDE SEQUENCE [LARGE SCALE GENOMIC DNA]</scope>
    <source>
        <strain evidence="4 5">zg-917</strain>
        <strain evidence="3">Zg-917</strain>
    </source>
</reference>
<comment type="similarity">
    <text evidence="1">Belongs to the asp23 family.</text>
</comment>
<dbReference type="KEGG" id="cluj:IAU68_01620"/>
<dbReference type="EMBL" id="CP061032">
    <property type="protein sequence ID" value="QNP90515.1"/>
    <property type="molecule type" value="Genomic_DNA"/>
</dbReference>
<name>A0A7H0JZP9_9CORY</name>
<dbReference type="RefSeq" id="WP_171194357.1">
    <property type="nucleotide sequence ID" value="NZ_CP061032.1"/>
</dbReference>
<accession>A0A7H0JZP9</accession>
<dbReference type="AlphaFoldDB" id="A0A7H0JZP9"/>
<sequence>MDTSFYHVSERTIERVAEVAAAAVPGTRTIDAKLAGLAGRSFPRIEVRIDRNSGTAAVDAEIATSYPAPVAAITDAVRATIIAHIRTLAGLDVSRVNVTVANVESLGAGTRVSWEEVASHDAFVIPEDIEVHPSEVTHPVTKERQELDPVVARSLVDDMRSVVTPAPPSVYSPEQPAPVTVSSVDTPEPLEPFSPHTPAPQALAEVRAYPTEARVPFPPEPVNPWAPESRDFIPRQPELPPLQSLAPVSVERAARPRKVEAPWRKPLREITVNRKPLKPVTVNRFVPPANAVAPAPQPVIRPAAPAPKPLKQIKIEPVVKYYDRAD</sequence>
<evidence type="ECO:0000313" key="4">
    <source>
        <dbReference type="Proteomes" id="UP000516235"/>
    </source>
</evidence>